<evidence type="ECO:0000259" key="1">
    <source>
        <dbReference type="Pfam" id="PF18935"/>
    </source>
</evidence>
<sequence length="235" mass="26745">MDLKLLREAGAPITIAIVLLFLPAFHGAKAQLRQVADTTQTAVSQTDTGDFQRGESMRDILPDKKEEKIHSPHKATFYSAIFPGLGQIYNKKYWKLPIVYGAIGGLGYAIHFNSTNYQKYKNAYRDFLIQDPGNTSYLEVLPVTLTMEEIEANPNLSSWFRNALEKKRDYYKRYRDLSYIGMAAIYVLNMIDATVDAHFYNFDVSDDLSMKIQPVILEHDPVKGNSFGIQLALQF</sequence>
<name>A0A2T0XQH8_9BACT</name>
<proteinExistence type="predicted"/>
<comment type="caution">
    <text evidence="2">The sequence shown here is derived from an EMBL/GenBank/DDBJ whole genome shotgun (WGS) entry which is preliminary data.</text>
</comment>
<dbReference type="Proteomes" id="UP000252733">
    <property type="component" value="Unassembled WGS sequence"/>
</dbReference>
<dbReference type="EMBL" id="QPIZ01000001">
    <property type="protein sequence ID" value="RCW39399.1"/>
    <property type="molecule type" value="Genomic_DNA"/>
</dbReference>
<reference evidence="2 3" key="1">
    <citation type="submission" date="2018-07" db="EMBL/GenBank/DDBJ databases">
        <title>Freshwater and sediment microbial communities from various areas in North America, analyzing microbe dynamics in response to fracking.</title>
        <authorList>
            <person name="Lamendella R."/>
        </authorList>
    </citation>
    <scope>NUCLEOTIDE SEQUENCE [LARGE SCALE GENOMIC DNA]</scope>
    <source>
        <strain evidence="2 3">160A</strain>
    </source>
</reference>
<keyword evidence="3" id="KW-1185">Reference proteome</keyword>
<evidence type="ECO:0000313" key="3">
    <source>
        <dbReference type="Proteomes" id="UP000252733"/>
    </source>
</evidence>
<accession>A0A2T0XQH8</accession>
<dbReference type="AlphaFoldDB" id="A0A2T0XQH8"/>
<dbReference type="InterPro" id="IPR043738">
    <property type="entry name" value="DUF5683"/>
</dbReference>
<organism evidence="2 3">
    <name type="scientific">Marinilabilia salmonicolor</name>
    <dbReference type="NCBI Taxonomy" id="989"/>
    <lineage>
        <taxon>Bacteria</taxon>
        <taxon>Pseudomonadati</taxon>
        <taxon>Bacteroidota</taxon>
        <taxon>Bacteroidia</taxon>
        <taxon>Marinilabiliales</taxon>
        <taxon>Marinilabiliaceae</taxon>
        <taxon>Marinilabilia</taxon>
    </lineage>
</organism>
<dbReference type="Pfam" id="PF18935">
    <property type="entry name" value="DUF5683"/>
    <property type="match status" value="1"/>
</dbReference>
<feature type="domain" description="DUF5683" evidence="1">
    <location>
        <begin position="69"/>
        <end position="235"/>
    </location>
</feature>
<gene>
    <name evidence="2" type="ORF">DFO77_101169</name>
</gene>
<evidence type="ECO:0000313" key="2">
    <source>
        <dbReference type="EMBL" id="RCW39399.1"/>
    </source>
</evidence>
<dbReference type="STRING" id="1168289.GCA_000259075_00143"/>
<dbReference type="RefSeq" id="WP_219885131.1">
    <property type="nucleotide sequence ID" value="NZ_PVTS01000003.1"/>
</dbReference>
<protein>
    <recommendedName>
        <fullName evidence="1">DUF5683 domain-containing protein</fullName>
    </recommendedName>
</protein>